<dbReference type="InterPro" id="IPR006521">
    <property type="entry name" value="Tail_protein_I"/>
</dbReference>
<name>A0ABP6CWF1_9ACTN</name>
<dbReference type="EMBL" id="BAAASJ010000020">
    <property type="protein sequence ID" value="GAA2628129.1"/>
    <property type="molecule type" value="Genomic_DNA"/>
</dbReference>
<keyword evidence="2" id="KW-1185">Reference proteome</keyword>
<dbReference type="Pfam" id="PF09684">
    <property type="entry name" value="Tail_P2_I"/>
    <property type="match status" value="1"/>
</dbReference>
<evidence type="ECO:0008006" key="3">
    <source>
        <dbReference type="Google" id="ProtNLM"/>
    </source>
</evidence>
<protein>
    <recommendedName>
        <fullName evidence="3">Phage tail protein</fullName>
    </recommendedName>
</protein>
<dbReference type="Proteomes" id="UP001500151">
    <property type="component" value="Unassembled WGS sequence"/>
</dbReference>
<comment type="caution">
    <text evidence="1">The sequence shown here is derived from an EMBL/GenBank/DDBJ whole genome shotgun (WGS) entry which is preliminary data.</text>
</comment>
<gene>
    <name evidence="1" type="ORF">GCM10010307_17750</name>
</gene>
<reference evidence="2" key="1">
    <citation type="journal article" date="2019" name="Int. J. Syst. Evol. Microbiol.">
        <title>The Global Catalogue of Microorganisms (GCM) 10K type strain sequencing project: providing services to taxonomists for standard genome sequencing and annotation.</title>
        <authorList>
            <consortium name="The Broad Institute Genomics Platform"/>
            <consortium name="The Broad Institute Genome Sequencing Center for Infectious Disease"/>
            <person name="Wu L."/>
            <person name="Ma J."/>
        </authorList>
    </citation>
    <scope>NUCLEOTIDE SEQUENCE [LARGE SCALE GENOMIC DNA]</scope>
    <source>
        <strain evidence="2">JCM 4524</strain>
    </source>
</reference>
<evidence type="ECO:0000313" key="2">
    <source>
        <dbReference type="Proteomes" id="UP001500151"/>
    </source>
</evidence>
<dbReference type="InterPro" id="IPR011748">
    <property type="entry name" value="Unchr_phage_tail-like"/>
</dbReference>
<dbReference type="RefSeq" id="WP_344388771.1">
    <property type="nucleotide sequence ID" value="NZ_BAAASJ010000020.1"/>
</dbReference>
<organism evidence="1 2">
    <name type="scientific">Streptomyces vastus</name>
    <dbReference type="NCBI Taxonomy" id="285451"/>
    <lineage>
        <taxon>Bacteria</taxon>
        <taxon>Bacillati</taxon>
        <taxon>Actinomycetota</taxon>
        <taxon>Actinomycetes</taxon>
        <taxon>Kitasatosporales</taxon>
        <taxon>Streptomycetaceae</taxon>
        <taxon>Streptomyces</taxon>
    </lineage>
</organism>
<proteinExistence type="predicted"/>
<sequence length="214" mass="24345">MSGVSSMSRYLDHLPAVFREDPFAGRFLLAFEAVLTGHDDIVGLEQLIERSADHVDPLATGEEFLPWLAGWVGLSLRADWDADTKRGFIREIVPLYRQRGTLAGLRRMLEIYLRPLDDEVTRDDVVIFDEFETPAHYFQVQLTLGDADPGRLRRVQEIARAIIDREKPAHTFYALKVVVPTMRLVSEELREREGDVPELLILGQNTVLGTRDST</sequence>
<accession>A0ABP6CWF1</accession>
<dbReference type="NCBIfam" id="TIGR02242">
    <property type="entry name" value="tail_TIGR02242"/>
    <property type="match status" value="1"/>
</dbReference>
<evidence type="ECO:0000313" key="1">
    <source>
        <dbReference type="EMBL" id="GAA2628129.1"/>
    </source>
</evidence>